<dbReference type="Proteomes" id="UP001610335">
    <property type="component" value="Unassembled WGS sequence"/>
</dbReference>
<evidence type="ECO:0000256" key="1">
    <source>
        <dbReference type="SAM" id="Coils"/>
    </source>
</evidence>
<feature type="coiled-coil region" evidence="1">
    <location>
        <begin position="63"/>
        <end position="90"/>
    </location>
</feature>
<proteinExistence type="predicted"/>
<protein>
    <recommendedName>
        <fullName evidence="4">Centrosomin N-terminal motif 1 domain-containing protein</fullName>
    </recommendedName>
</protein>
<organism evidence="2 3">
    <name type="scientific">Aspergillus cavernicola</name>
    <dbReference type="NCBI Taxonomy" id="176166"/>
    <lineage>
        <taxon>Eukaryota</taxon>
        <taxon>Fungi</taxon>
        <taxon>Dikarya</taxon>
        <taxon>Ascomycota</taxon>
        <taxon>Pezizomycotina</taxon>
        <taxon>Eurotiomycetes</taxon>
        <taxon>Eurotiomycetidae</taxon>
        <taxon>Eurotiales</taxon>
        <taxon>Aspergillaceae</taxon>
        <taxon>Aspergillus</taxon>
        <taxon>Aspergillus subgen. Nidulantes</taxon>
    </lineage>
</organism>
<dbReference type="EMBL" id="JBFXLS010000053">
    <property type="protein sequence ID" value="KAL2823333.1"/>
    <property type="molecule type" value="Genomic_DNA"/>
</dbReference>
<sequence length="133" mass="15288">MARDSTRRTGGRKIRLSILPTNFNGSINYPDLLTEEKTLEEIFNNLNDKERVETTRAQVKYHFEALGDQLDEAYQKLAAAELQIKQLNAQPDNTLMMRDLAHLETIITDKDTIIQARDDEITALNKRINTLND</sequence>
<evidence type="ECO:0000313" key="3">
    <source>
        <dbReference type="Proteomes" id="UP001610335"/>
    </source>
</evidence>
<accession>A0ABR4I8W9</accession>
<comment type="caution">
    <text evidence="2">The sequence shown here is derived from an EMBL/GenBank/DDBJ whole genome shotgun (WGS) entry which is preliminary data.</text>
</comment>
<gene>
    <name evidence="2" type="ORF">BDW59DRAFT_163300</name>
</gene>
<reference evidence="2 3" key="1">
    <citation type="submission" date="2024-07" db="EMBL/GenBank/DDBJ databases">
        <title>Section-level genome sequencing and comparative genomics of Aspergillus sections Usti and Cavernicolus.</title>
        <authorList>
            <consortium name="Lawrence Berkeley National Laboratory"/>
            <person name="Nybo J.L."/>
            <person name="Vesth T.C."/>
            <person name="Theobald S."/>
            <person name="Frisvad J.C."/>
            <person name="Larsen T.O."/>
            <person name="Kjaerboelling I."/>
            <person name="Rothschild-Mancinelli K."/>
            <person name="Lyhne E.K."/>
            <person name="Kogle M.E."/>
            <person name="Barry K."/>
            <person name="Clum A."/>
            <person name="Na H."/>
            <person name="Ledsgaard L."/>
            <person name="Lin J."/>
            <person name="Lipzen A."/>
            <person name="Kuo A."/>
            <person name="Riley R."/>
            <person name="Mondo S."/>
            <person name="LaButti K."/>
            <person name="Haridas S."/>
            <person name="Pangalinan J."/>
            <person name="Salamov A.A."/>
            <person name="Simmons B.A."/>
            <person name="Magnuson J.K."/>
            <person name="Chen J."/>
            <person name="Drula E."/>
            <person name="Henrissat B."/>
            <person name="Wiebenga A."/>
            <person name="Lubbers R.J."/>
            <person name="Gomes A.C."/>
            <person name="Makela M.R."/>
            <person name="Stajich J."/>
            <person name="Grigoriev I.V."/>
            <person name="Mortensen U.H."/>
            <person name="De vries R.P."/>
            <person name="Baker S.E."/>
            <person name="Andersen M.R."/>
        </authorList>
    </citation>
    <scope>NUCLEOTIDE SEQUENCE [LARGE SCALE GENOMIC DNA]</scope>
    <source>
        <strain evidence="2 3">CBS 600.67</strain>
    </source>
</reference>
<keyword evidence="3" id="KW-1185">Reference proteome</keyword>
<name>A0ABR4I8W9_9EURO</name>
<evidence type="ECO:0008006" key="4">
    <source>
        <dbReference type="Google" id="ProtNLM"/>
    </source>
</evidence>
<keyword evidence="1" id="KW-0175">Coiled coil</keyword>
<evidence type="ECO:0000313" key="2">
    <source>
        <dbReference type="EMBL" id="KAL2823333.1"/>
    </source>
</evidence>